<accession>A0A1W1CFY6</accession>
<evidence type="ECO:0000256" key="2">
    <source>
        <dbReference type="ARBA" id="ARBA00022759"/>
    </source>
</evidence>
<evidence type="ECO:0000256" key="3">
    <source>
        <dbReference type="ARBA" id="ARBA00022801"/>
    </source>
</evidence>
<proteinExistence type="predicted"/>
<dbReference type="EMBL" id="FPHF01000078">
    <property type="protein sequence ID" value="SFV64632.1"/>
    <property type="molecule type" value="Genomic_DNA"/>
</dbReference>
<keyword evidence="2" id="KW-0255">Endonuclease</keyword>
<keyword evidence="3" id="KW-0378">Hydrolase</keyword>
<dbReference type="CDD" id="cd22356">
    <property type="entry name" value="Sau3AI_N-like"/>
    <property type="match status" value="1"/>
</dbReference>
<dbReference type="GO" id="GO:0016787">
    <property type="term" value="F:hydrolase activity"/>
    <property type="evidence" value="ECO:0007669"/>
    <property type="project" value="UniProtKB-KW"/>
</dbReference>
<gene>
    <name evidence="5" type="ORF">MNB_SM-4-16</name>
</gene>
<sequence>MQQLPYDDTNIKSILTYAQGLVGKKISDLLETEKQDIDIKNKGIIGNIIEESYFKIKQNSSPLPDFSKVKVELKIIPLTQQIHKVAVKERTKICSINYQTLIDEEWESSHAKTKLNKILFIYYLYDKKDIKNSLVKKVDLWELSKDKSEIIIQDDWVRTKQKILDGYAHELSEKEFKVLSPARSGSGGIDKNGEKKDLVPQPNIKLQDKALKRAFTLKQSFTNQMWNELNSIKYESILEILNINSMKDFEIKILSALHLYEGKSIVEFSKIFDIKIPKGKNQIATIIKKAIGFKNVNSKIKEFEQLGIVIKTIKVKRQHAPRRHFISYNEITRV</sequence>
<dbReference type="Pfam" id="PF02976">
    <property type="entry name" value="MutH"/>
    <property type="match status" value="1"/>
</dbReference>
<dbReference type="SUPFAM" id="SSF52980">
    <property type="entry name" value="Restriction endonuclease-like"/>
    <property type="match status" value="2"/>
</dbReference>
<evidence type="ECO:0000256" key="1">
    <source>
        <dbReference type="ARBA" id="ARBA00022722"/>
    </source>
</evidence>
<evidence type="ECO:0000313" key="5">
    <source>
        <dbReference type="EMBL" id="SFV64632.1"/>
    </source>
</evidence>
<organism evidence="5">
    <name type="scientific">hydrothermal vent metagenome</name>
    <dbReference type="NCBI Taxonomy" id="652676"/>
    <lineage>
        <taxon>unclassified sequences</taxon>
        <taxon>metagenomes</taxon>
        <taxon>ecological metagenomes</taxon>
    </lineage>
</organism>
<feature type="domain" description="DNA mismatch repair MutH/Type II restriction enzyme Sau3AI" evidence="4">
    <location>
        <begin position="54"/>
        <end position="154"/>
    </location>
</feature>
<dbReference type="GO" id="GO:0004519">
    <property type="term" value="F:endonuclease activity"/>
    <property type="evidence" value="ECO:0007669"/>
    <property type="project" value="UniProtKB-KW"/>
</dbReference>
<dbReference type="InterPro" id="IPR011335">
    <property type="entry name" value="Restrct_endonuc-II-like"/>
</dbReference>
<evidence type="ECO:0000259" key="4">
    <source>
        <dbReference type="SMART" id="SM00927"/>
    </source>
</evidence>
<keyword evidence="1" id="KW-0540">Nuclease</keyword>
<name>A0A1W1CFY6_9ZZZZ</name>
<protein>
    <recommendedName>
        <fullName evidence="4">DNA mismatch repair MutH/Type II restriction enzyme Sau3AI domain-containing protein</fullName>
    </recommendedName>
</protein>
<dbReference type="GO" id="GO:0003677">
    <property type="term" value="F:DNA binding"/>
    <property type="evidence" value="ECO:0007669"/>
    <property type="project" value="InterPro"/>
</dbReference>
<dbReference type="InterPro" id="IPR037057">
    <property type="entry name" value="DNA_rep_MutH/T2_RE_sf"/>
</dbReference>
<dbReference type="SMART" id="SM00927">
    <property type="entry name" value="MutH"/>
    <property type="match status" value="1"/>
</dbReference>
<dbReference type="AlphaFoldDB" id="A0A1W1CFY6"/>
<dbReference type="Gene3D" id="3.40.600.10">
    <property type="entry name" value="DNA mismatch repair MutH/Restriction endonuclease, type II"/>
    <property type="match status" value="2"/>
</dbReference>
<dbReference type="InterPro" id="IPR011337">
    <property type="entry name" value="DNA_rep_MutH/RE_typeII_Sau3AI"/>
</dbReference>
<reference evidence="5" key="1">
    <citation type="submission" date="2016-10" db="EMBL/GenBank/DDBJ databases">
        <authorList>
            <person name="de Groot N.N."/>
        </authorList>
    </citation>
    <scope>NUCLEOTIDE SEQUENCE</scope>
</reference>